<dbReference type="EMBL" id="WSFA01000010">
    <property type="protein sequence ID" value="NDL38267.1"/>
    <property type="molecule type" value="Genomic_DNA"/>
</dbReference>
<sequence length="70" mass="8337">MSLCITLIGTSEHDQHTMIFFTTRLRKDGAINTGLNKIERLWQLLHETVTRNHCCQYMWQLLKLNMWKSS</sequence>
<reference evidence="1 2" key="1">
    <citation type="submission" date="2019-12" db="EMBL/GenBank/DDBJ databases">
        <title>Engineering Photorhabdus to improve their lethality against agricultural pests.</title>
        <authorList>
            <person name="Machado R.A.R."/>
        </authorList>
    </citation>
    <scope>NUCLEOTIDE SEQUENCE [LARGE SCALE GENOMIC DNA]</scope>
    <source>
        <strain evidence="1 2">EN01</strain>
    </source>
</reference>
<accession>A0A6L9JGU3</accession>
<organism evidence="1 2">
    <name type="scientific">Photorhabdus laumondii subsp. laumondii</name>
    <name type="common">Photorhabdus luminescens subsp. laumondii</name>
    <dbReference type="NCBI Taxonomy" id="141679"/>
    <lineage>
        <taxon>Bacteria</taxon>
        <taxon>Pseudomonadati</taxon>
        <taxon>Pseudomonadota</taxon>
        <taxon>Gammaproteobacteria</taxon>
        <taxon>Enterobacterales</taxon>
        <taxon>Morganellaceae</taxon>
        <taxon>Photorhabdus</taxon>
    </lineage>
</organism>
<dbReference type="AlphaFoldDB" id="A0A6L9JGU3"/>
<evidence type="ECO:0000313" key="2">
    <source>
        <dbReference type="Proteomes" id="UP000479300"/>
    </source>
</evidence>
<name>A0A6L9JGU3_PHOLM</name>
<dbReference type="Proteomes" id="UP000479300">
    <property type="component" value="Unassembled WGS sequence"/>
</dbReference>
<comment type="caution">
    <text evidence="1">The sequence shown here is derived from an EMBL/GenBank/DDBJ whole genome shotgun (WGS) entry which is preliminary data.</text>
</comment>
<proteinExistence type="predicted"/>
<evidence type="ECO:0008006" key="3">
    <source>
        <dbReference type="Google" id="ProtNLM"/>
    </source>
</evidence>
<gene>
    <name evidence="1" type="ORF">GPY51_05610</name>
</gene>
<evidence type="ECO:0000313" key="1">
    <source>
        <dbReference type="EMBL" id="NDL38267.1"/>
    </source>
</evidence>
<protein>
    <recommendedName>
        <fullName evidence="3">Transposase</fullName>
    </recommendedName>
</protein>